<keyword evidence="7 8" id="KW-0472">Membrane</keyword>
<reference evidence="10" key="2">
    <citation type="submission" date="2008-04" db="EMBL/GenBank/DDBJ databases">
        <title>Draft genome sequence of Providencia stuartii(ATCC 25827).</title>
        <authorList>
            <person name="Sudarsanam P."/>
            <person name="Ley R."/>
            <person name="Guruge J."/>
            <person name="Turnbaugh P.J."/>
            <person name="Mahowald M."/>
            <person name="Liep D."/>
            <person name="Gordon J."/>
        </authorList>
    </citation>
    <scope>NUCLEOTIDE SEQUENCE [LARGE SCALE GENOMIC DNA]</scope>
    <source>
        <strain evidence="10">ATCC 25827</strain>
    </source>
</reference>
<feature type="transmembrane region" description="Helical" evidence="8">
    <location>
        <begin position="47"/>
        <end position="65"/>
    </location>
</feature>
<evidence type="ECO:0000256" key="8">
    <source>
        <dbReference type="SAM" id="Phobius"/>
    </source>
</evidence>
<dbReference type="PANTHER" id="PTHR30047">
    <property type="entry name" value="HIGH-AFFINITY CHOLINE TRANSPORT PROTEIN-RELATED"/>
    <property type="match status" value="1"/>
</dbReference>
<evidence type="ECO:0000313" key="10">
    <source>
        <dbReference type="Proteomes" id="UP000004506"/>
    </source>
</evidence>
<dbReference type="InterPro" id="IPR000060">
    <property type="entry name" value="BCCT_transptr"/>
</dbReference>
<dbReference type="GO" id="GO:0022857">
    <property type="term" value="F:transmembrane transporter activity"/>
    <property type="evidence" value="ECO:0007669"/>
    <property type="project" value="InterPro"/>
</dbReference>
<keyword evidence="5 8" id="KW-0812">Transmembrane</keyword>
<feature type="transmembrane region" description="Helical" evidence="8">
    <location>
        <begin position="441"/>
        <end position="459"/>
    </location>
</feature>
<reference evidence="9 10" key="3">
    <citation type="submission" date="2008-05" db="EMBL/GenBank/DDBJ databases">
        <authorList>
            <person name="Fulton L."/>
            <person name="Clifton S."/>
            <person name="Fulton B."/>
            <person name="Xu J."/>
            <person name="Minx P."/>
            <person name="Pepin K.H."/>
            <person name="Johnson M."/>
            <person name="Thiruvilangam P."/>
            <person name="Bhonagiri V."/>
            <person name="Nash W.E."/>
            <person name="Mardis E.R."/>
            <person name="Wilson R.K."/>
        </authorList>
    </citation>
    <scope>NUCLEOTIDE SEQUENCE [LARGE SCALE GENOMIC DNA]</scope>
    <source>
        <strain evidence="9 10">ATCC 25827</strain>
    </source>
</reference>
<gene>
    <name evidence="9" type="ORF">PROSTU_04532</name>
</gene>
<keyword evidence="6 8" id="KW-1133">Transmembrane helix</keyword>
<evidence type="ECO:0000256" key="7">
    <source>
        <dbReference type="ARBA" id="ARBA00023136"/>
    </source>
</evidence>
<sequence length="522" mass="57410">MMNNKKSVFYVSLAFSLVLISLGAFIPDKLEAFSNYSLGFIYNNLGWFILGAVFIFFSFCMYLGFSKFGHIRLGEDSDRPEYRTATWVGMLFSASIGISLVFWGVAEPVSYYISPPVGTGYTEQAAKTAMQYVYLHWGVSAWACYALVGVSLAFFQFRKKLPSSLSSVFYPLIGERIKGSIGKWVDVLVVLSIVIGIATSLGFGTLQVNSGMNYLWGIPVSIWIQIAIIAVVTIIYIMSTISGLQGAIKHLSNLNMLLAFALMGFILFAGPTQTILKVLFQGIGDYVQNFVSMSFRTEPYNDGAWIANWTLFYFGWWIAWAPLVGSFVARISKGRTIKEFMIGAVFIPVFGSFAWFAVMGGSAIHLIQNMGQKALAEAVKSDVTSAFFKFLDYFPASTFLCVLAMVLVMVFFITSANSAVFVLGMVSENGNPNPTHTTKTIWGVVIAAIAIVLIITGGLSGLQSALVATAIPLSILMLLMCYSTYKGLNEEVRTEKAEKKYRKKSQVVINPPILPASEKLSK</sequence>
<feature type="transmembrane region" description="Helical" evidence="8">
    <location>
        <begin position="251"/>
        <end position="270"/>
    </location>
</feature>
<evidence type="ECO:0000256" key="3">
    <source>
        <dbReference type="ARBA" id="ARBA00022448"/>
    </source>
</evidence>
<dbReference type="EMBL" id="ABJD02000118">
    <property type="protein sequence ID" value="EDU57289.1"/>
    <property type="molecule type" value="Genomic_DNA"/>
</dbReference>
<dbReference type="RefSeq" id="WP_004926609.1">
    <property type="nucleotide sequence ID" value="NZ_DS607683.1"/>
</dbReference>
<dbReference type="PANTHER" id="PTHR30047:SF7">
    <property type="entry name" value="HIGH-AFFINITY CHOLINE TRANSPORT PROTEIN"/>
    <property type="match status" value="1"/>
</dbReference>
<evidence type="ECO:0000256" key="6">
    <source>
        <dbReference type="ARBA" id="ARBA00022989"/>
    </source>
</evidence>
<dbReference type="AlphaFoldDB" id="A0AA86YRV7"/>
<comment type="caution">
    <text evidence="9">The sequence shown here is derived from an EMBL/GenBank/DDBJ whole genome shotgun (WGS) entry which is preliminary data.</text>
</comment>
<feature type="transmembrane region" description="Helical" evidence="8">
    <location>
        <begin position="134"/>
        <end position="155"/>
    </location>
</feature>
<accession>A0AA86YRV7</accession>
<keyword evidence="3" id="KW-0813">Transport</keyword>
<evidence type="ECO:0000256" key="4">
    <source>
        <dbReference type="ARBA" id="ARBA00022475"/>
    </source>
</evidence>
<dbReference type="GeneID" id="93517842"/>
<dbReference type="NCBIfam" id="TIGR00842">
    <property type="entry name" value="bcct"/>
    <property type="match status" value="1"/>
</dbReference>
<feature type="transmembrane region" description="Helical" evidence="8">
    <location>
        <begin position="306"/>
        <end position="328"/>
    </location>
</feature>
<feature type="transmembrane region" description="Helical" evidence="8">
    <location>
        <begin position="393"/>
        <end position="420"/>
    </location>
</feature>
<feature type="transmembrane region" description="Helical" evidence="8">
    <location>
        <begin position="340"/>
        <end position="367"/>
    </location>
</feature>
<dbReference type="Proteomes" id="UP000004506">
    <property type="component" value="Unassembled WGS sequence"/>
</dbReference>
<evidence type="ECO:0000256" key="5">
    <source>
        <dbReference type="ARBA" id="ARBA00022692"/>
    </source>
</evidence>
<reference evidence="10" key="1">
    <citation type="submission" date="2008-04" db="EMBL/GenBank/DDBJ databases">
        <title>Draft genome sequence of Providencia stuartii (ATCC 25827).</title>
        <authorList>
            <person name="Sudarsanam P."/>
            <person name="Ley R."/>
            <person name="Guruge J."/>
            <person name="Turnbaugh P.J."/>
            <person name="Mahowald M."/>
            <person name="Liep D."/>
            <person name="Gordon J."/>
        </authorList>
    </citation>
    <scope>NUCLEOTIDE SEQUENCE [LARGE SCALE GENOMIC DNA]</scope>
    <source>
        <strain evidence="10">ATCC 25827</strain>
    </source>
</reference>
<feature type="transmembrane region" description="Helical" evidence="8">
    <location>
        <begin position="465"/>
        <end position="485"/>
    </location>
</feature>
<organism evidence="9 10">
    <name type="scientific">Providencia stuartii ATCC 25827</name>
    <dbReference type="NCBI Taxonomy" id="471874"/>
    <lineage>
        <taxon>Bacteria</taxon>
        <taxon>Pseudomonadati</taxon>
        <taxon>Pseudomonadota</taxon>
        <taxon>Gammaproteobacteria</taxon>
        <taxon>Enterobacterales</taxon>
        <taxon>Morganellaceae</taxon>
        <taxon>Providencia</taxon>
    </lineage>
</organism>
<comment type="subcellular location">
    <subcellularLocation>
        <location evidence="1">Cell membrane</location>
        <topology evidence="1">Multi-pass membrane protein</topology>
    </subcellularLocation>
</comment>
<feature type="transmembrane region" description="Helical" evidence="8">
    <location>
        <begin position="214"/>
        <end position="239"/>
    </location>
</feature>
<protein>
    <recommendedName>
        <fullName evidence="11">Transporter, betaine/carnitine/choline family</fullName>
    </recommendedName>
</protein>
<proteinExistence type="inferred from homology"/>
<feature type="transmembrane region" description="Helical" evidence="8">
    <location>
        <begin position="184"/>
        <end position="208"/>
    </location>
</feature>
<dbReference type="Pfam" id="PF02028">
    <property type="entry name" value="BCCT"/>
    <property type="match status" value="1"/>
</dbReference>
<evidence type="ECO:0008006" key="11">
    <source>
        <dbReference type="Google" id="ProtNLM"/>
    </source>
</evidence>
<comment type="similarity">
    <text evidence="2">Belongs to the BCCT transporter (TC 2.A.15) family.</text>
</comment>
<evidence type="ECO:0000256" key="2">
    <source>
        <dbReference type="ARBA" id="ARBA00005658"/>
    </source>
</evidence>
<evidence type="ECO:0000256" key="1">
    <source>
        <dbReference type="ARBA" id="ARBA00004651"/>
    </source>
</evidence>
<keyword evidence="4" id="KW-1003">Cell membrane</keyword>
<dbReference type="GO" id="GO:0005886">
    <property type="term" value="C:plasma membrane"/>
    <property type="evidence" value="ECO:0007669"/>
    <property type="project" value="UniProtKB-SubCell"/>
</dbReference>
<feature type="transmembrane region" description="Helical" evidence="8">
    <location>
        <begin position="85"/>
        <end position="106"/>
    </location>
</feature>
<evidence type="ECO:0000313" key="9">
    <source>
        <dbReference type="EMBL" id="EDU57289.1"/>
    </source>
</evidence>
<name>A0AA86YRV7_PROST</name>